<evidence type="ECO:0000256" key="9">
    <source>
        <dbReference type="RuleBase" id="RU367081"/>
    </source>
</evidence>
<name>A0A087UJP6_STEMI</name>
<dbReference type="GO" id="GO:0003865">
    <property type="term" value="F:3-oxo-5-alpha-steroid 4-dehydrogenase activity"/>
    <property type="evidence" value="ECO:0007669"/>
    <property type="project" value="TreeGrafter"/>
</dbReference>
<dbReference type="InterPro" id="IPR001104">
    <property type="entry name" value="3-oxo-5_a-steroid_4-DH_C"/>
</dbReference>
<evidence type="ECO:0000256" key="2">
    <source>
        <dbReference type="ARBA" id="ARBA00012522"/>
    </source>
</evidence>
<dbReference type="GO" id="GO:0160198">
    <property type="term" value="F:polyprenal reductase activity"/>
    <property type="evidence" value="ECO:0007669"/>
    <property type="project" value="UniProtKB-EC"/>
</dbReference>
<evidence type="ECO:0000256" key="5">
    <source>
        <dbReference type="ARBA" id="ARBA00023136"/>
    </source>
</evidence>
<accession>A0A087UJP6</accession>
<feature type="non-terminal residue" evidence="11">
    <location>
        <position position="160"/>
    </location>
</feature>
<feature type="transmembrane region" description="Helical" evidence="9">
    <location>
        <begin position="102"/>
        <end position="127"/>
    </location>
</feature>
<keyword evidence="12" id="KW-1185">Reference proteome</keyword>
<dbReference type="Gene3D" id="1.20.120.1630">
    <property type="match status" value="1"/>
</dbReference>
<gene>
    <name evidence="11" type="ORF">X975_19015</name>
</gene>
<evidence type="ECO:0000256" key="3">
    <source>
        <dbReference type="ARBA" id="ARBA00022692"/>
    </source>
</evidence>
<keyword evidence="5 9" id="KW-0472">Membrane</keyword>
<dbReference type="OMA" id="CINRYAD"/>
<evidence type="ECO:0000259" key="10">
    <source>
        <dbReference type="Pfam" id="PF02544"/>
    </source>
</evidence>
<comment type="caution">
    <text evidence="9">Lacks conserved residue(s) required for the propagation of feature annotation.</text>
</comment>
<dbReference type="OrthoDB" id="5788137at2759"/>
<comment type="similarity">
    <text evidence="6 9">Belongs to the steroid 5-alpha reductase family. Polyprenal reductase subfamily.</text>
</comment>
<dbReference type="EMBL" id="KK120131">
    <property type="protein sequence ID" value="KFM77585.1"/>
    <property type="molecule type" value="Genomic_DNA"/>
</dbReference>
<dbReference type="GO" id="GO:0006488">
    <property type="term" value="P:dolichol-linked oligosaccharide biosynthetic process"/>
    <property type="evidence" value="ECO:0007669"/>
    <property type="project" value="UniProtKB-UniRule"/>
</dbReference>
<keyword evidence="9" id="KW-0521">NADP</keyword>
<dbReference type="PANTHER" id="PTHR14624:SF0">
    <property type="entry name" value="POLYPRENOL REDUCTASE"/>
    <property type="match status" value="1"/>
</dbReference>
<dbReference type="AlphaFoldDB" id="A0A087UJP6"/>
<comment type="catalytic activity">
    <reaction evidence="8 9">
        <text>a di-trans,poly-cis-dolichal + NADP(+) = a di-trans,poly-cis-polyprenal + NADPH + H(+)</text>
        <dbReference type="Rhea" id="RHEA:80727"/>
        <dbReference type="Rhea" id="RHEA-COMP:19536"/>
        <dbReference type="Rhea" id="RHEA-COMP:19537"/>
        <dbReference type="ChEBI" id="CHEBI:15378"/>
        <dbReference type="ChEBI" id="CHEBI:57783"/>
        <dbReference type="ChEBI" id="CHEBI:58349"/>
        <dbReference type="ChEBI" id="CHEBI:231623"/>
        <dbReference type="ChEBI" id="CHEBI:231637"/>
        <dbReference type="EC" id="1.3.1.94"/>
    </reaction>
    <physiologicalReaction direction="right-to-left" evidence="8 9">
        <dbReference type="Rhea" id="RHEA:80729"/>
    </physiologicalReaction>
</comment>
<reference evidence="11 12" key="1">
    <citation type="submission" date="2013-11" db="EMBL/GenBank/DDBJ databases">
        <title>Genome sequencing of Stegodyphus mimosarum.</title>
        <authorList>
            <person name="Bechsgaard J."/>
        </authorList>
    </citation>
    <scope>NUCLEOTIDE SEQUENCE [LARGE SCALE GENOMIC DNA]</scope>
</reference>
<evidence type="ECO:0000256" key="7">
    <source>
        <dbReference type="ARBA" id="ARBA00047186"/>
    </source>
</evidence>
<keyword evidence="9" id="KW-0560">Oxidoreductase</keyword>
<organism evidence="11 12">
    <name type="scientific">Stegodyphus mimosarum</name>
    <name type="common">African social velvet spider</name>
    <dbReference type="NCBI Taxonomy" id="407821"/>
    <lineage>
        <taxon>Eukaryota</taxon>
        <taxon>Metazoa</taxon>
        <taxon>Ecdysozoa</taxon>
        <taxon>Arthropoda</taxon>
        <taxon>Chelicerata</taxon>
        <taxon>Arachnida</taxon>
        <taxon>Araneae</taxon>
        <taxon>Araneomorphae</taxon>
        <taxon>Entelegynae</taxon>
        <taxon>Eresoidea</taxon>
        <taxon>Eresidae</taxon>
        <taxon>Stegodyphus</taxon>
    </lineage>
</organism>
<dbReference type="Proteomes" id="UP000054359">
    <property type="component" value="Unassembled WGS sequence"/>
</dbReference>
<keyword evidence="3 9" id="KW-0812">Transmembrane</keyword>
<keyword evidence="4 9" id="KW-1133">Transmembrane helix</keyword>
<evidence type="ECO:0000256" key="8">
    <source>
        <dbReference type="ARBA" id="ARBA00049427"/>
    </source>
</evidence>
<dbReference type="EC" id="1.3.1.94" evidence="2 9"/>
<proteinExistence type="inferred from homology"/>
<dbReference type="InterPro" id="IPR039698">
    <property type="entry name" value="Dfg10/SRD5A3"/>
</dbReference>
<evidence type="ECO:0000256" key="4">
    <source>
        <dbReference type="ARBA" id="ARBA00022989"/>
    </source>
</evidence>
<dbReference type="STRING" id="407821.A0A087UJP6"/>
<dbReference type="Pfam" id="PF02544">
    <property type="entry name" value="Steroid_dh"/>
    <property type="match status" value="1"/>
</dbReference>
<dbReference type="UniPathway" id="UPA00378"/>
<feature type="transmembrane region" description="Helical" evidence="9">
    <location>
        <begin position="40"/>
        <end position="61"/>
    </location>
</feature>
<keyword evidence="9" id="KW-0256">Endoplasmic reticulum</keyword>
<dbReference type="GO" id="GO:0005789">
    <property type="term" value="C:endoplasmic reticulum membrane"/>
    <property type="evidence" value="ECO:0007669"/>
    <property type="project" value="UniProtKB-SubCell"/>
</dbReference>
<sequence length="160" mass="18738">MNILHYFVGFAFYFGAGLSLIHDAVGFEDAKQRVHISDQWWIWRHIIGTIIFLLGFILQYYTHRGFALLRKTTDGHVVSTAHYMPCGGFFEYVSCPHYFAEILMYLSGCLILGGKSYTWWLLCLWVVTNQILTGLMSHQWYQQKFENYPPKRKAVIPFIV</sequence>
<comment type="pathway">
    <text evidence="9">Protein modification; protein glycosylation.</text>
</comment>
<evidence type="ECO:0000256" key="6">
    <source>
        <dbReference type="ARBA" id="ARBA00046320"/>
    </source>
</evidence>
<feature type="domain" description="3-oxo-5-alpha-steroid 4-dehydrogenase C-terminal" evidence="10">
    <location>
        <begin position="33"/>
        <end position="159"/>
    </location>
</feature>
<evidence type="ECO:0000256" key="1">
    <source>
        <dbReference type="ARBA" id="ARBA00004127"/>
    </source>
</evidence>
<dbReference type="PROSITE" id="PS50244">
    <property type="entry name" value="S5A_REDUCTASE"/>
    <property type="match status" value="1"/>
</dbReference>
<protein>
    <recommendedName>
        <fullName evidence="7 9">Polyprenal reductase</fullName>
        <ecNumber evidence="2 9">1.3.1.94</ecNumber>
    </recommendedName>
</protein>
<evidence type="ECO:0000313" key="11">
    <source>
        <dbReference type="EMBL" id="KFM77585.1"/>
    </source>
</evidence>
<dbReference type="PANTHER" id="PTHR14624">
    <property type="entry name" value="DFG10 PROTEIN"/>
    <property type="match status" value="1"/>
</dbReference>
<comment type="function">
    <text evidence="9">Plays a key role in early steps of protein N-linked glycosylation by being involved in the conversion of polyprenol into dolichol. Acts as a polyprenal reductase that mediates the reduction of polyprenal into dolichal in a NADP-dependent mechanism. Dolichols are required for the synthesis of dolichol-linked monosaccharides and the oligosaccharide precursor used for N-glycosylation.</text>
</comment>
<evidence type="ECO:0000313" key="12">
    <source>
        <dbReference type="Proteomes" id="UP000054359"/>
    </source>
</evidence>
<feature type="transmembrane region" description="Helical" evidence="9">
    <location>
        <begin position="6"/>
        <end position="28"/>
    </location>
</feature>
<dbReference type="GO" id="GO:0102389">
    <property type="term" value="F:polyprenol reductase activity"/>
    <property type="evidence" value="ECO:0007669"/>
    <property type="project" value="UniProtKB-UniRule"/>
</dbReference>
<comment type="subcellular location">
    <subcellularLocation>
        <location evidence="1">Endomembrane system</location>
        <topology evidence="1">Multi-pass membrane protein</topology>
    </subcellularLocation>
    <subcellularLocation>
        <location evidence="9">Endoplasmic reticulum membrane</location>
    </subcellularLocation>
</comment>
<dbReference type="GO" id="GO:0016095">
    <property type="term" value="P:polyprenol catabolic process"/>
    <property type="evidence" value="ECO:0007669"/>
    <property type="project" value="UniProtKB-UniRule"/>
</dbReference>